<dbReference type="InterPro" id="IPR039523">
    <property type="entry name" value="RimK-rel_E_lig_ATP-grasp"/>
</dbReference>
<organism evidence="2">
    <name type="scientific">uncultured Chloroflexia bacterium</name>
    <dbReference type="NCBI Taxonomy" id="1672391"/>
    <lineage>
        <taxon>Bacteria</taxon>
        <taxon>Bacillati</taxon>
        <taxon>Chloroflexota</taxon>
        <taxon>Chloroflexia</taxon>
        <taxon>environmental samples</taxon>
    </lineage>
</organism>
<gene>
    <name evidence="2" type="ORF">AVDCRST_MAG93-9049</name>
</gene>
<name>A0A6J4NA86_9CHLR</name>
<evidence type="ECO:0000313" key="2">
    <source>
        <dbReference type="EMBL" id="CAA9379176.1"/>
    </source>
</evidence>
<evidence type="ECO:0000259" key="1">
    <source>
        <dbReference type="Pfam" id="PF14397"/>
    </source>
</evidence>
<feature type="non-terminal residue" evidence="2">
    <location>
        <position position="1"/>
    </location>
</feature>
<feature type="domain" description="Alpha-L-glutamate ligase-related protein ATP-grasp" evidence="1">
    <location>
        <begin position="6"/>
        <end position="162"/>
    </location>
</feature>
<proteinExistence type="predicted"/>
<dbReference type="Pfam" id="PF14397">
    <property type="entry name" value="ATPgrasp_ST"/>
    <property type="match status" value="1"/>
</dbReference>
<protein>
    <recommendedName>
        <fullName evidence="1">Alpha-L-glutamate ligase-related protein ATP-grasp domain-containing protein</fullName>
    </recommendedName>
</protein>
<dbReference type="EMBL" id="CADCTR010003033">
    <property type="protein sequence ID" value="CAA9379176.1"/>
    <property type="molecule type" value="Genomic_DNA"/>
</dbReference>
<sequence>LDLTGYLLQAKVPQHDHLNALAPSTTNTVRVVTFLDHTNTVHIHFAILRLGRQGNVADNWDRGGISVAIDPATGVLGAGVLKPKYGGQWLEVHPDSGVRFTGQQLPYWEEIVALCLQAARVLPKVRSVGWDVAITPTGPVLIEGNPDWDLPMVQVHTQGYLQPAIREQLAHLGLRFPERTLPPVSLRDWSVRLRERYRDRAFYRRGK</sequence>
<dbReference type="Gene3D" id="3.30.470.20">
    <property type="entry name" value="ATP-grasp fold, B domain"/>
    <property type="match status" value="1"/>
</dbReference>
<reference evidence="2" key="1">
    <citation type="submission" date="2020-02" db="EMBL/GenBank/DDBJ databases">
        <authorList>
            <person name="Meier V. D."/>
        </authorList>
    </citation>
    <scope>NUCLEOTIDE SEQUENCE</scope>
    <source>
        <strain evidence="2">AVDCRST_MAG93</strain>
    </source>
</reference>
<accession>A0A6J4NA86</accession>
<dbReference type="AlphaFoldDB" id="A0A6J4NA86"/>